<proteinExistence type="predicted"/>
<gene>
    <name evidence="1" type="ORF">HMPREF9429_00362</name>
</gene>
<reference evidence="1 2" key="1">
    <citation type="submission" date="2010-08" db="EMBL/GenBank/DDBJ databases">
        <authorList>
            <person name="Weinstock G."/>
            <person name="Sodergren E."/>
            <person name="Clifton S."/>
            <person name="Fulton L."/>
            <person name="Fulton B."/>
            <person name="Courtney L."/>
            <person name="Fronick C."/>
            <person name="Harrison M."/>
            <person name="Strong C."/>
            <person name="Farmer C."/>
            <person name="Delahaunty K."/>
            <person name="Markovic C."/>
            <person name="Hall O."/>
            <person name="Minx P."/>
            <person name="Tomlinson C."/>
            <person name="Mitreva M."/>
            <person name="Hou S."/>
            <person name="Chen J."/>
            <person name="Wollam A."/>
            <person name="Pepin K.H."/>
            <person name="Johnson M."/>
            <person name="Bhonagiri V."/>
            <person name="Zhang X."/>
            <person name="Suruliraj S."/>
            <person name="Warren W."/>
            <person name="Chinwalla A."/>
            <person name="Mardis E.R."/>
            <person name="Wilson R.K."/>
        </authorList>
    </citation>
    <scope>NUCLEOTIDE SEQUENCE [LARGE SCALE GENOMIC DNA]</scope>
    <source>
        <strain evidence="1 2">F0359</strain>
    </source>
</reference>
<organism evidence="1 2">
    <name type="scientific">Megasphaera micronuciformis F0359</name>
    <dbReference type="NCBI Taxonomy" id="706434"/>
    <lineage>
        <taxon>Bacteria</taxon>
        <taxon>Bacillati</taxon>
        <taxon>Bacillota</taxon>
        <taxon>Negativicutes</taxon>
        <taxon>Veillonellales</taxon>
        <taxon>Veillonellaceae</taxon>
        <taxon>Megasphaera</taxon>
    </lineage>
</organism>
<dbReference type="Proteomes" id="UP000003195">
    <property type="component" value="Unassembled WGS sequence"/>
</dbReference>
<name>E2ZAA2_9FIRM</name>
<sequence length="44" mass="4972">MKKMQDLALFLGTYIVQQNGLCGTYAFKTTYDVTFSLAELYGVK</sequence>
<keyword evidence="2" id="KW-1185">Reference proteome</keyword>
<dbReference type="HOGENOM" id="CLU_3218422_0_0_9"/>
<dbReference type="EMBL" id="AECS01000010">
    <property type="protein sequence ID" value="EFQ04864.1"/>
    <property type="molecule type" value="Genomic_DNA"/>
</dbReference>
<dbReference type="AlphaFoldDB" id="E2ZAA2"/>
<evidence type="ECO:0000313" key="2">
    <source>
        <dbReference type="Proteomes" id="UP000003195"/>
    </source>
</evidence>
<protein>
    <submittedName>
        <fullName evidence="1">Uncharacterized protein</fullName>
    </submittedName>
</protein>
<accession>E2ZAA2</accession>
<comment type="caution">
    <text evidence="1">The sequence shown here is derived from an EMBL/GenBank/DDBJ whole genome shotgun (WGS) entry which is preliminary data.</text>
</comment>
<evidence type="ECO:0000313" key="1">
    <source>
        <dbReference type="EMBL" id="EFQ04864.1"/>
    </source>
</evidence>
<dbReference type="STRING" id="706434.HMPREF9429_00362"/>